<feature type="transmembrane region" description="Helical" evidence="2">
    <location>
        <begin position="43"/>
        <end position="59"/>
    </location>
</feature>
<accession>A0A1Q8RAW4</accession>
<evidence type="ECO:0000313" key="3">
    <source>
        <dbReference type="EMBL" id="OLN81497.1"/>
    </source>
</evidence>
<keyword evidence="4" id="KW-1185">Reference proteome</keyword>
<organism evidence="3 4">
    <name type="scientific">Colletotrichum chlorophyti</name>
    <dbReference type="NCBI Taxonomy" id="708187"/>
    <lineage>
        <taxon>Eukaryota</taxon>
        <taxon>Fungi</taxon>
        <taxon>Dikarya</taxon>
        <taxon>Ascomycota</taxon>
        <taxon>Pezizomycotina</taxon>
        <taxon>Sordariomycetes</taxon>
        <taxon>Hypocreomycetidae</taxon>
        <taxon>Glomerellales</taxon>
        <taxon>Glomerellaceae</taxon>
        <taxon>Colletotrichum</taxon>
    </lineage>
</organism>
<dbReference type="EMBL" id="MPGH01000249">
    <property type="protein sequence ID" value="OLN81497.1"/>
    <property type="molecule type" value="Genomic_DNA"/>
</dbReference>
<name>A0A1Q8RAW4_9PEZI</name>
<keyword evidence="2" id="KW-1133">Transmembrane helix</keyword>
<gene>
    <name evidence="3" type="ORF">CCHL11_10311</name>
</gene>
<dbReference type="OrthoDB" id="5316527at2759"/>
<dbReference type="Proteomes" id="UP000186583">
    <property type="component" value="Unassembled WGS sequence"/>
</dbReference>
<proteinExistence type="predicted"/>
<keyword evidence="2" id="KW-0472">Membrane</keyword>
<feature type="region of interest" description="Disordered" evidence="1">
    <location>
        <begin position="250"/>
        <end position="307"/>
    </location>
</feature>
<dbReference type="AlphaFoldDB" id="A0A1Q8RAW4"/>
<feature type="compositionally biased region" description="Polar residues" evidence="1">
    <location>
        <begin position="270"/>
        <end position="289"/>
    </location>
</feature>
<reference evidence="3 4" key="1">
    <citation type="submission" date="2016-11" db="EMBL/GenBank/DDBJ databases">
        <title>Draft Genome Assembly of Colletotrichum chlorophyti a pathogen of herbaceous plants.</title>
        <authorList>
            <person name="Gan P."/>
            <person name="Narusaka M."/>
            <person name="Tsushima A."/>
            <person name="Narusaka Y."/>
            <person name="Takano Y."/>
            <person name="Shirasu K."/>
        </authorList>
    </citation>
    <scope>NUCLEOTIDE SEQUENCE [LARGE SCALE GENOMIC DNA]</scope>
    <source>
        <strain evidence="3 4">NTL11</strain>
    </source>
</reference>
<protein>
    <submittedName>
        <fullName evidence="3">Uncharacterized protein</fullName>
    </submittedName>
</protein>
<evidence type="ECO:0000256" key="1">
    <source>
        <dbReference type="SAM" id="MobiDB-lite"/>
    </source>
</evidence>
<keyword evidence="2" id="KW-0812">Transmembrane</keyword>
<evidence type="ECO:0000256" key="2">
    <source>
        <dbReference type="SAM" id="Phobius"/>
    </source>
</evidence>
<evidence type="ECO:0000313" key="4">
    <source>
        <dbReference type="Proteomes" id="UP000186583"/>
    </source>
</evidence>
<comment type="caution">
    <text evidence="3">The sequence shown here is derived from an EMBL/GenBank/DDBJ whole genome shotgun (WGS) entry which is preliminary data.</text>
</comment>
<sequence length="402" mass="46074">MWRLFRPNTTAAAARALAPKVAGQQTVVVQRVKIRKPRFRPRTFLFGAGVSLACWHLYWSTVLNPFFRHVDREYESLSAAEKKALDDEMEEETEPWFIPFPFTTKQVAQPPYKGTDPEWQQYVRISKDKELQKRIRSDLANGVKRSMEKYTTLTSRLGSKVSLRRYWLDIDFPYRPPPVYYSSGLLLEGDGLYWSTQPVDSLTVHRLNKILWPEAMTVSTWAFVSALVKQHAQDVSRFLGFESSNRIQYTRTAPDGNIQKRKTEGPLPSTDRQTPDGTPADNASPNVGKTTDARQTEEPESGGRTNFLRDTAISHIEGMKQITDGPAREFRKKLAQKWKSTKAHPPNGCVLVSGFIEVEMPKAFVLVDVWGHWNPKTEKYDGKSFHMNIRRIQMKQQGPLRG</sequence>
<dbReference type="STRING" id="708187.A0A1Q8RAW4"/>